<feature type="domain" description="FAD-binding FR-type" evidence="2">
    <location>
        <begin position="15"/>
        <end position="138"/>
    </location>
</feature>
<reference evidence="3" key="1">
    <citation type="submission" date="2022-10" db="EMBL/GenBank/DDBJ databases">
        <title>YIM 151497 complete genome.</title>
        <authorList>
            <person name="Chen X."/>
        </authorList>
    </citation>
    <scope>NUCLEOTIDE SEQUENCE</scope>
    <source>
        <strain evidence="3">YIM 151497</strain>
    </source>
</reference>
<dbReference type="InterPro" id="IPR007037">
    <property type="entry name" value="SIP_rossman_dom"/>
</dbReference>
<name>A0ABY6IQW0_9HYPH</name>
<dbReference type="InterPro" id="IPR013113">
    <property type="entry name" value="SIP_FAD-bd"/>
</dbReference>
<proteinExistence type="inferred from homology"/>
<evidence type="ECO:0000313" key="3">
    <source>
        <dbReference type="EMBL" id="UYQ73000.1"/>
    </source>
</evidence>
<dbReference type="PANTHER" id="PTHR30157">
    <property type="entry name" value="FERRIC REDUCTASE, NADPH-DEPENDENT"/>
    <property type="match status" value="1"/>
</dbReference>
<dbReference type="Pfam" id="PF08021">
    <property type="entry name" value="FAD_binding_9"/>
    <property type="match status" value="1"/>
</dbReference>
<dbReference type="InterPro" id="IPR039261">
    <property type="entry name" value="FNR_nucleotide-bd"/>
</dbReference>
<dbReference type="InterPro" id="IPR039374">
    <property type="entry name" value="SIP_fam"/>
</dbReference>
<dbReference type="InterPro" id="IPR017938">
    <property type="entry name" value="Riboflavin_synthase-like_b-brl"/>
</dbReference>
<organism evidence="3 4">
    <name type="scientific">Pelagibacterium flavum</name>
    <dbReference type="NCBI Taxonomy" id="2984530"/>
    <lineage>
        <taxon>Bacteria</taxon>
        <taxon>Pseudomonadati</taxon>
        <taxon>Pseudomonadota</taxon>
        <taxon>Alphaproteobacteria</taxon>
        <taxon>Hyphomicrobiales</taxon>
        <taxon>Devosiaceae</taxon>
        <taxon>Pelagibacterium</taxon>
    </lineage>
</organism>
<dbReference type="Proteomes" id="UP001163882">
    <property type="component" value="Chromosome"/>
</dbReference>
<comment type="similarity">
    <text evidence="1">Belongs to the SIP oxidoreductase family.</text>
</comment>
<evidence type="ECO:0000313" key="4">
    <source>
        <dbReference type="Proteomes" id="UP001163882"/>
    </source>
</evidence>
<keyword evidence="4" id="KW-1185">Reference proteome</keyword>
<dbReference type="RefSeq" id="WP_264226594.1">
    <property type="nucleotide sequence ID" value="NZ_CP107716.1"/>
</dbReference>
<dbReference type="Gene3D" id="3.40.50.80">
    <property type="entry name" value="Nucleotide-binding domain of ferredoxin-NADP reductase (FNR) module"/>
    <property type="match status" value="1"/>
</dbReference>
<dbReference type="InterPro" id="IPR017927">
    <property type="entry name" value="FAD-bd_FR_type"/>
</dbReference>
<dbReference type="SUPFAM" id="SSF63380">
    <property type="entry name" value="Riboflavin synthase domain-like"/>
    <property type="match status" value="1"/>
</dbReference>
<dbReference type="PANTHER" id="PTHR30157:SF0">
    <property type="entry name" value="NADPH-DEPENDENT FERRIC-CHELATE REDUCTASE"/>
    <property type="match status" value="1"/>
</dbReference>
<dbReference type="EMBL" id="CP107716">
    <property type="protein sequence ID" value="UYQ73000.1"/>
    <property type="molecule type" value="Genomic_DNA"/>
</dbReference>
<dbReference type="Gene3D" id="2.40.30.10">
    <property type="entry name" value="Translation factors"/>
    <property type="match status" value="1"/>
</dbReference>
<accession>A0ABY6IQW0</accession>
<gene>
    <name evidence="3" type="ORF">OF122_04325</name>
</gene>
<sequence>MTQHTRIVERVRHELKFRVAKVLKSERITPKMARITLTSDDFESFVSLAYDDHCKVFFPEKGSADFPVPTRGENGLVFPDGKRPESRDYTPRHYDNAARTLTIDFVLHGDGPASSWAEMARPGDTIGVGGPRGSFVVRGDFDWYLLVGDETALPAISRRLEELPRDARAIAVIEIADNSEIQKIDAPEGAEIHWLSREGAAPGDYDKLLGAVQGLDLPNGDGYVFVAGEGAMSKAVRSHMVGERGHNPDWIKAAGYWQAGSEDFDDGHAH</sequence>
<dbReference type="PROSITE" id="PS51384">
    <property type="entry name" value="FAD_FR"/>
    <property type="match status" value="1"/>
</dbReference>
<protein>
    <submittedName>
        <fullName evidence="3">Siderophore-interacting protein</fullName>
    </submittedName>
</protein>
<evidence type="ECO:0000259" key="2">
    <source>
        <dbReference type="PROSITE" id="PS51384"/>
    </source>
</evidence>
<dbReference type="Pfam" id="PF04954">
    <property type="entry name" value="SIP"/>
    <property type="match status" value="1"/>
</dbReference>
<dbReference type="CDD" id="cd06193">
    <property type="entry name" value="siderophore_interacting"/>
    <property type="match status" value="1"/>
</dbReference>
<evidence type="ECO:0000256" key="1">
    <source>
        <dbReference type="ARBA" id="ARBA00035644"/>
    </source>
</evidence>